<evidence type="ECO:0000313" key="1">
    <source>
        <dbReference type="EMBL" id="KKT10531.1"/>
    </source>
</evidence>
<accession>A0A0G1EKF0</accession>
<proteinExistence type="predicted"/>
<dbReference type="EMBL" id="LCGF01000021">
    <property type="protein sequence ID" value="KKT10531.1"/>
    <property type="molecule type" value="Genomic_DNA"/>
</dbReference>
<dbReference type="Proteomes" id="UP000033910">
    <property type="component" value="Unassembled WGS sequence"/>
</dbReference>
<organism evidence="1 2">
    <name type="scientific">candidate division WWE3 bacterium GW2011_GWB2_43_22</name>
    <dbReference type="NCBI Taxonomy" id="1619118"/>
    <lineage>
        <taxon>Bacteria</taxon>
        <taxon>Katanobacteria</taxon>
    </lineage>
</organism>
<protein>
    <submittedName>
        <fullName evidence="1">Uncharacterized protein</fullName>
    </submittedName>
</protein>
<evidence type="ECO:0000313" key="2">
    <source>
        <dbReference type="Proteomes" id="UP000033910"/>
    </source>
</evidence>
<sequence length="108" mass="12245">MRIFKRKPRVQRTFGYDSPGVEVRLFMNKTKAGAASEIASGTIRRNRDIFGLDSIVLANNLEELEKILDSADSKGLVANFVTMFGTNVIEYTRDIKKVKKFLKTEESL</sequence>
<gene>
    <name evidence="1" type="ORF">UV89_C0021G0003</name>
</gene>
<dbReference type="AlphaFoldDB" id="A0A0G1EKF0"/>
<reference evidence="1 2" key="1">
    <citation type="journal article" date="2015" name="Nature">
        <title>rRNA introns, odd ribosomes, and small enigmatic genomes across a large radiation of phyla.</title>
        <authorList>
            <person name="Brown C.T."/>
            <person name="Hug L.A."/>
            <person name="Thomas B.C."/>
            <person name="Sharon I."/>
            <person name="Castelle C.J."/>
            <person name="Singh A."/>
            <person name="Wilkins M.J."/>
            <person name="Williams K.H."/>
            <person name="Banfield J.F."/>
        </authorList>
    </citation>
    <scope>NUCLEOTIDE SEQUENCE [LARGE SCALE GENOMIC DNA]</scope>
</reference>
<name>A0A0G1EKF0_UNCKA</name>
<comment type="caution">
    <text evidence="1">The sequence shown here is derived from an EMBL/GenBank/DDBJ whole genome shotgun (WGS) entry which is preliminary data.</text>
</comment>